<evidence type="ECO:0000313" key="3">
    <source>
        <dbReference type="Proteomes" id="UP000662783"/>
    </source>
</evidence>
<keyword evidence="3" id="KW-1185">Reference proteome</keyword>
<dbReference type="Proteomes" id="UP000662783">
    <property type="component" value="Chromosome"/>
</dbReference>
<dbReference type="EMBL" id="CP070608">
    <property type="protein sequence ID" value="QSE96546.1"/>
    <property type="molecule type" value="Genomic_DNA"/>
</dbReference>
<feature type="domain" description="DUF155" evidence="1">
    <location>
        <begin position="64"/>
        <end position="232"/>
    </location>
</feature>
<gene>
    <name evidence="2" type="ORF">JR347_13170</name>
</gene>
<organism evidence="2 3">
    <name type="scientific">Fulvivirga lutea</name>
    <dbReference type="NCBI Taxonomy" id="2810512"/>
    <lineage>
        <taxon>Bacteria</taxon>
        <taxon>Pseudomonadati</taxon>
        <taxon>Bacteroidota</taxon>
        <taxon>Cytophagia</taxon>
        <taxon>Cytophagales</taxon>
        <taxon>Fulvivirgaceae</taxon>
        <taxon>Fulvivirga</taxon>
    </lineage>
</organism>
<evidence type="ECO:0000259" key="1">
    <source>
        <dbReference type="Pfam" id="PF02582"/>
    </source>
</evidence>
<dbReference type="AlphaFoldDB" id="A0A974ZZU9"/>
<name>A0A974ZZU9_9BACT</name>
<dbReference type="RefSeq" id="WP_205721060.1">
    <property type="nucleotide sequence ID" value="NZ_CP070608.1"/>
</dbReference>
<evidence type="ECO:0000313" key="2">
    <source>
        <dbReference type="EMBL" id="QSE96546.1"/>
    </source>
</evidence>
<proteinExistence type="predicted"/>
<accession>A0A974ZZU9</accession>
<reference evidence="2" key="1">
    <citation type="submission" date="2021-02" db="EMBL/GenBank/DDBJ databases">
        <title>Fulvivirga sp. S481 isolated from sea water.</title>
        <authorList>
            <person name="Bae S.S."/>
            <person name="Baek K."/>
        </authorList>
    </citation>
    <scope>NUCLEOTIDE SEQUENCE</scope>
    <source>
        <strain evidence="2">S481</strain>
    </source>
</reference>
<dbReference type="PANTHER" id="PTHR16255:SF6">
    <property type="entry name" value="PROTEIN RETARDED ROOT GROWTH-LIKE"/>
    <property type="match status" value="1"/>
</dbReference>
<dbReference type="KEGG" id="fuv:JR347_13170"/>
<sequence>MTIINTPIEERNEQSQLDKALFYRAYSIADHIDIKAFKLDHPAKLIFSSGTELYYQESTFKNLYILSYGTLVFLNYEKSDEMRTIEKIKGYCEKFNPVFYDDILHVKLSPNEQLSVSFSKLTINHFSNDVNKIIMLNLAQSVTLDKYNFETEQLLSEMKKHTNTLQEKGAINLNQKDASKIIGRTLSTKNNIAENLYIIDTPDKTWDDEFINNLHKSLTLYFELTPRHRALENTIKIIEENLTIFTTFNHHKESSRLEWIIIILIVIEVLDTLISKVL</sequence>
<dbReference type="InterPro" id="IPR003734">
    <property type="entry name" value="DUF155"/>
</dbReference>
<protein>
    <submittedName>
        <fullName evidence="2">RMD1 family protein</fullName>
    </submittedName>
</protein>
<dbReference type="InterPro" id="IPR051624">
    <property type="entry name" value="RMD1/Sad1-interacting"/>
</dbReference>
<dbReference type="PANTHER" id="PTHR16255">
    <property type="entry name" value="REQUIRED FOR MEIOTIC NUCLEAR DIVISION PROTEIN 1 HOMOLOG"/>
    <property type="match status" value="1"/>
</dbReference>
<dbReference type="Pfam" id="PF02582">
    <property type="entry name" value="DUF155"/>
    <property type="match status" value="1"/>
</dbReference>